<organism evidence="1 2">
    <name type="scientific">Qipengyuania psychrotolerans</name>
    <dbReference type="NCBI Taxonomy" id="2867238"/>
    <lineage>
        <taxon>Bacteria</taxon>
        <taxon>Pseudomonadati</taxon>
        <taxon>Pseudomonadota</taxon>
        <taxon>Alphaproteobacteria</taxon>
        <taxon>Sphingomonadales</taxon>
        <taxon>Erythrobacteraceae</taxon>
        <taxon>Qipengyuania</taxon>
    </lineage>
</organism>
<dbReference type="RefSeq" id="WP_221423681.1">
    <property type="nucleotide sequence ID" value="NZ_CP081297.1"/>
</dbReference>
<sequence>MAYIAKGSGSSRLLILPPLFDEANKLRRLLFGVAQQLSEQHITSVIPDLGGWNESLAAQGNQTLSGWQHAAQAAAVQFNATHVLAVRTASILAPRSLPGWVYAPAAPSQTLRTMARAQSLAASEAGSPRSASEIVETAARSGGLIAGWDLGGDMVRELIEATDATSATHAEIAHAQVAGSPPWLQSESSDSARQAASIAAIIASELAAK</sequence>
<gene>
    <name evidence="1" type="ORF">K3166_05615</name>
</gene>
<dbReference type="Proteomes" id="UP000824280">
    <property type="component" value="Chromosome"/>
</dbReference>
<protein>
    <submittedName>
        <fullName evidence="1">Uncharacterized protein</fullName>
    </submittedName>
</protein>
<reference evidence="1 2" key="1">
    <citation type="submission" date="2021-08" db="EMBL/GenBank/DDBJ databases">
        <title>Comparative Genomics Analysis of the Genus Qipengyuania Reveals Extensive Genetic Diversity and Metabolic Versatility, Including the Description of Fifteen Novel Species.</title>
        <authorList>
            <person name="Liu Y."/>
        </authorList>
    </citation>
    <scope>NUCLEOTIDE SEQUENCE [LARGE SCALE GENOMIC DNA]</scope>
    <source>
        <strain evidence="1 2">1XM2-8</strain>
    </source>
</reference>
<proteinExistence type="predicted"/>
<dbReference type="EMBL" id="CP081297">
    <property type="protein sequence ID" value="QZD88149.1"/>
    <property type="molecule type" value="Genomic_DNA"/>
</dbReference>
<keyword evidence="2" id="KW-1185">Reference proteome</keyword>
<accession>A0ABX8ZGV2</accession>
<evidence type="ECO:0000313" key="2">
    <source>
        <dbReference type="Proteomes" id="UP000824280"/>
    </source>
</evidence>
<name>A0ABX8ZGV2_9SPHN</name>
<evidence type="ECO:0000313" key="1">
    <source>
        <dbReference type="EMBL" id="QZD88149.1"/>
    </source>
</evidence>